<accession>A0A6J4IM14</accession>
<evidence type="ECO:0008006" key="3">
    <source>
        <dbReference type="Google" id="ProtNLM"/>
    </source>
</evidence>
<organism evidence="2">
    <name type="scientific">uncultured Acidimicrobiales bacterium</name>
    <dbReference type="NCBI Taxonomy" id="310071"/>
    <lineage>
        <taxon>Bacteria</taxon>
        <taxon>Bacillati</taxon>
        <taxon>Actinomycetota</taxon>
        <taxon>Acidimicrobiia</taxon>
        <taxon>Acidimicrobiales</taxon>
        <taxon>environmental samples</taxon>
    </lineage>
</organism>
<dbReference type="AlphaFoldDB" id="A0A6J4IM14"/>
<feature type="transmembrane region" description="Helical" evidence="1">
    <location>
        <begin position="286"/>
        <end position="308"/>
    </location>
</feature>
<feature type="transmembrane region" description="Helical" evidence="1">
    <location>
        <begin position="214"/>
        <end position="234"/>
    </location>
</feature>
<feature type="transmembrane region" description="Helical" evidence="1">
    <location>
        <begin position="16"/>
        <end position="40"/>
    </location>
</feature>
<feature type="transmembrane region" description="Helical" evidence="1">
    <location>
        <begin position="189"/>
        <end position="207"/>
    </location>
</feature>
<keyword evidence="1" id="KW-0472">Membrane</keyword>
<keyword evidence="1" id="KW-1133">Transmembrane helix</keyword>
<reference evidence="2" key="1">
    <citation type="submission" date="2020-02" db="EMBL/GenBank/DDBJ databases">
        <authorList>
            <person name="Meier V. D."/>
        </authorList>
    </citation>
    <scope>NUCLEOTIDE SEQUENCE</scope>
    <source>
        <strain evidence="2">AVDCRST_MAG20</strain>
    </source>
</reference>
<feature type="transmembrane region" description="Helical" evidence="1">
    <location>
        <begin position="122"/>
        <end position="139"/>
    </location>
</feature>
<name>A0A6J4IM14_9ACTN</name>
<sequence>MSTLVRRATSGRRGQAVLAGSWLVPATCSVIALVCAGARYHPNADIALIELHVRDVGSEEVLLGPYSRFGWSHPGPMLYYLLAVPYRLLGSSSAGIVVGSVLVNTGALVGITAIGWRRGGPVVGALTFALSGLMVRALGPQFLRDPWNPHLPLLPFALLVLTAWSLAVGKRWALPATGVLGSLVVQSHIGYAPVTVVVAVVAVLGFVRSRPTGWLAPAALSCSVLGVLWLPPVLEQLLHQPGNLRALVDYYSDDHATGGLAQGLRAVTLQLGPAPEWLVGRRPVNAFTGAIELPSTSVPVAVLPAVLSGLLAKRRGWRDITWLAALVAALAVTAVVSVSRVVGDLLPYLTVWTWVVGLMAWLLVGATAARWVGEVRPGVDRPLAFWSAVVGVVLLVVNSVAAARAGTPTGDESRIVGELAADVRANLHDEVDVVHLQAEGSLSANSYADGLALQLERAGRRVEVGPEQDAKYGRHRVGCTGGAATLLVTVNEEVSASADDHDLELVGRASALPLAERDARVRAVERARASSSSAEELYRRVAALPRPGSEVAVYRGDPRRCGEPPA</sequence>
<dbReference type="EMBL" id="CADCSY010000110">
    <property type="protein sequence ID" value="CAA9255518.1"/>
    <property type="molecule type" value="Genomic_DNA"/>
</dbReference>
<gene>
    <name evidence="2" type="ORF">AVDCRST_MAG20-2577</name>
</gene>
<keyword evidence="1" id="KW-0812">Transmembrane</keyword>
<protein>
    <recommendedName>
        <fullName evidence="3">Glycosyltransferase RgtA/B/C/D-like domain-containing protein</fullName>
    </recommendedName>
</protein>
<evidence type="ECO:0000313" key="2">
    <source>
        <dbReference type="EMBL" id="CAA9255518.1"/>
    </source>
</evidence>
<proteinExistence type="predicted"/>
<feature type="transmembrane region" description="Helical" evidence="1">
    <location>
        <begin position="96"/>
        <end position="116"/>
    </location>
</feature>
<feature type="transmembrane region" description="Helical" evidence="1">
    <location>
        <begin position="383"/>
        <end position="403"/>
    </location>
</feature>
<evidence type="ECO:0000256" key="1">
    <source>
        <dbReference type="SAM" id="Phobius"/>
    </source>
</evidence>
<feature type="transmembrane region" description="Helical" evidence="1">
    <location>
        <begin position="351"/>
        <end position="371"/>
    </location>
</feature>
<feature type="transmembrane region" description="Helical" evidence="1">
    <location>
        <begin position="151"/>
        <end position="169"/>
    </location>
</feature>
<feature type="transmembrane region" description="Helical" evidence="1">
    <location>
        <begin position="320"/>
        <end position="339"/>
    </location>
</feature>